<dbReference type="EMBL" id="JAKUCV010004639">
    <property type="protein sequence ID" value="KAJ4834677.1"/>
    <property type="molecule type" value="Genomic_DNA"/>
</dbReference>
<keyword evidence="4" id="KW-1185">Reference proteome</keyword>
<reference evidence="3" key="2">
    <citation type="journal article" date="2023" name="Plants (Basel)">
        <title>Annotation of the Turnera subulata (Passifloraceae) Draft Genome Reveals the S-Locus Evolved after the Divergence of Turneroideae from Passifloroideae in a Stepwise Manner.</title>
        <authorList>
            <person name="Henning P.M."/>
            <person name="Roalson E.H."/>
            <person name="Mir W."/>
            <person name="McCubbin A.G."/>
            <person name="Shore J.S."/>
        </authorList>
    </citation>
    <scope>NUCLEOTIDE SEQUENCE</scope>
    <source>
        <strain evidence="3">F60SS</strain>
    </source>
</reference>
<dbReference type="SMART" id="SM00360">
    <property type="entry name" value="RRM"/>
    <property type="match status" value="1"/>
</dbReference>
<keyword evidence="1" id="KW-0694">RNA-binding</keyword>
<dbReference type="Gene3D" id="3.30.70.330">
    <property type="match status" value="1"/>
</dbReference>
<dbReference type="SUPFAM" id="SSF54928">
    <property type="entry name" value="RNA-binding domain, RBD"/>
    <property type="match status" value="1"/>
</dbReference>
<comment type="caution">
    <text evidence="3">The sequence shown here is derived from an EMBL/GenBank/DDBJ whole genome shotgun (WGS) entry which is preliminary data.</text>
</comment>
<dbReference type="GO" id="GO:0003723">
    <property type="term" value="F:RNA binding"/>
    <property type="evidence" value="ECO:0007669"/>
    <property type="project" value="UniProtKB-UniRule"/>
</dbReference>
<organism evidence="3 4">
    <name type="scientific">Turnera subulata</name>
    <dbReference type="NCBI Taxonomy" id="218843"/>
    <lineage>
        <taxon>Eukaryota</taxon>
        <taxon>Viridiplantae</taxon>
        <taxon>Streptophyta</taxon>
        <taxon>Embryophyta</taxon>
        <taxon>Tracheophyta</taxon>
        <taxon>Spermatophyta</taxon>
        <taxon>Magnoliopsida</taxon>
        <taxon>eudicotyledons</taxon>
        <taxon>Gunneridae</taxon>
        <taxon>Pentapetalae</taxon>
        <taxon>rosids</taxon>
        <taxon>fabids</taxon>
        <taxon>Malpighiales</taxon>
        <taxon>Passifloraceae</taxon>
        <taxon>Turnera</taxon>
    </lineage>
</organism>
<reference evidence="3" key="1">
    <citation type="submission" date="2022-02" db="EMBL/GenBank/DDBJ databases">
        <authorList>
            <person name="Henning P.M."/>
            <person name="McCubbin A.G."/>
            <person name="Shore J.S."/>
        </authorList>
    </citation>
    <scope>NUCLEOTIDE SEQUENCE</scope>
    <source>
        <strain evidence="3">F60SS</strain>
        <tissue evidence="3">Leaves</tissue>
    </source>
</reference>
<dbReference type="Pfam" id="PF00076">
    <property type="entry name" value="RRM_1"/>
    <property type="match status" value="1"/>
</dbReference>
<dbReference type="InterPro" id="IPR012677">
    <property type="entry name" value="Nucleotide-bd_a/b_plait_sf"/>
</dbReference>
<name>A0A9Q0JB13_9ROSI</name>
<dbReference type="AlphaFoldDB" id="A0A9Q0JB13"/>
<dbReference type="InterPro" id="IPR035979">
    <property type="entry name" value="RBD_domain_sf"/>
</dbReference>
<gene>
    <name evidence="3" type="ORF">Tsubulata_023437</name>
</gene>
<protein>
    <recommendedName>
        <fullName evidence="2">RRM domain-containing protein</fullName>
    </recommendedName>
</protein>
<sequence length="110" mass="12953">MDEGLPYFSRWSQKQVQQAITNGDVLTLYVENLSTAWKPMDVHRILSKYGEVVDVYVPKKRNKERKRFGFVRYRGIRNTHHLLMDVNRVQTEEGVLMANVARERATTWSP</sequence>
<dbReference type="OrthoDB" id="861279at2759"/>
<evidence type="ECO:0000259" key="2">
    <source>
        <dbReference type="PROSITE" id="PS50102"/>
    </source>
</evidence>
<evidence type="ECO:0000313" key="4">
    <source>
        <dbReference type="Proteomes" id="UP001141552"/>
    </source>
</evidence>
<evidence type="ECO:0000256" key="1">
    <source>
        <dbReference type="PROSITE-ProRule" id="PRU00176"/>
    </source>
</evidence>
<feature type="domain" description="RRM" evidence="2">
    <location>
        <begin position="26"/>
        <end position="103"/>
    </location>
</feature>
<proteinExistence type="predicted"/>
<dbReference type="InterPro" id="IPR000504">
    <property type="entry name" value="RRM_dom"/>
</dbReference>
<evidence type="ECO:0000313" key="3">
    <source>
        <dbReference type="EMBL" id="KAJ4834677.1"/>
    </source>
</evidence>
<dbReference type="PROSITE" id="PS50102">
    <property type="entry name" value="RRM"/>
    <property type="match status" value="1"/>
</dbReference>
<dbReference type="CDD" id="cd00590">
    <property type="entry name" value="RRM_SF"/>
    <property type="match status" value="1"/>
</dbReference>
<dbReference type="Proteomes" id="UP001141552">
    <property type="component" value="Unassembled WGS sequence"/>
</dbReference>
<accession>A0A9Q0JB13</accession>